<gene>
    <name evidence="5" type="ORF">GCM10025872_08600</name>
</gene>
<name>A0ABN6YP00_9MICO</name>
<dbReference type="SUPFAM" id="SSF53756">
    <property type="entry name" value="UDP-Glycosyltransferase/glycogen phosphorylase"/>
    <property type="match status" value="1"/>
</dbReference>
<dbReference type="InterPro" id="IPR027417">
    <property type="entry name" value="P-loop_NTPase"/>
</dbReference>
<keyword evidence="6" id="KW-1185">Reference proteome</keyword>
<dbReference type="PANTHER" id="PTHR45947:SF3">
    <property type="entry name" value="SULFOQUINOVOSYL TRANSFERASE SQD2"/>
    <property type="match status" value="1"/>
</dbReference>
<dbReference type="InterPro" id="IPR050194">
    <property type="entry name" value="Glycosyltransferase_grp1"/>
</dbReference>
<evidence type="ECO:0000313" key="5">
    <source>
        <dbReference type="EMBL" id="BDZ57203.1"/>
    </source>
</evidence>
<organism evidence="5 6">
    <name type="scientific">Barrientosiimonas endolithica</name>
    <dbReference type="NCBI Taxonomy" id="1535208"/>
    <lineage>
        <taxon>Bacteria</taxon>
        <taxon>Bacillati</taxon>
        <taxon>Actinomycetota</taxon>
        <taxon>Actinomycetes</taxon>
        <taxon>Micrococcales</taxon>
        <taxon>Dermacoccaceae</taxon>
        <taxon>Barrientosiimonas</taxon>
    </lineage>
</organism>
<protein>
    <recommendedName>
        <fullName evidence="1">D-inositol 3-phosphate glycosyltransferase</fullName>
    </recommendedName>
</protein>
<proteinExistence type="predicted"/>
<feature type="compositionally biased region" description="Basic and acidic residues" evidence="3">
    <location>
        <begin position="176"/>
        <end position="189"/>
    </location>
</feature>
<evidence type="ECO:0000313" key="6">
    <source>
        <dbReference type="Proteomes" id="UP001321421"/>
    </source>
</evidence>
<dbReference type="SUPFAM" id="SSF52540">
    <property type="entry name" value="P-loop containing nucleoside triphosphate hydrolases"/>
    <property type="match status" value="1"/>
</dbReference>
<feature type="region of interest" description="Disordered" evidence="3">
    <location>
        <begin position="173"/>
        <end position="244"/>
    </location>
</feature>
<dbReference type="InterPro" id="IPR001296">
    <property type="entry name" value="Glyco_trans_1"/>
</dbReference>
<dbReference type="NCBIfam" id="TIGR01007">
    <property type="entry name" value="eps_fam"/>
    <property type="match status" value="1"/>
</dbReference>
<evidence type="ECO:0000256" key="1">
    <source>
        <dbReference type="ARBA" id="ARBA00021292"/>
    </source>
</evidence>
<accession>A0ABN6YP00</accession>
<dbReference type="Gene3D" id="3.40.50.2000">
    <property type="entry name" value="Glycogen Phosphorylase B"/>
    <property type="match status" value="2"/>
</dbReference>
<reference evidence="6" key="1">
    <citation type="journal article" date="2019" name="Int. J. Syst. Evol. Microbiol.">
        <title>The Global Catalogue of Microorganisms (GCM) 10K type strain sequencing project: providing services to taxonomists for standard genome sequencing and annotation.</title>
        <authorList>
            <consortium name="The Broad Institute Genomics Platform"/>
            <consortium name="The Broad Institute Genome Sequencing Center for Infectious Disease"/>
            <person name="Wu L."/>
            <person name="Ma J."/>
        </authorList>
    </citation>
    <scope>NUCLEOTIDE SEQUENCE [LARGE SCALE GENOMIC DNA]</scope>
    <source>
        <strain evidence="6">NBRC 110608</strain>
    </source>
</reference>
<dbReference type="EMBL" id="AP027735">
    <property type="protein sequence ID" value="BDZ57203.1"/>
    <property type="molecule type" value="Genomic_DNA"/>
</dbReference>
<dbReference type="RefSeq" id="WP_289232407.1">
    <property type="nucleotide sequence ID" value="NZ_AP027735.1"/>
</dbReference>
<dbReference type="Proteomes" id="UP001321421">
    <property type="component" value="Chromosome"/>
</dbReference>
<dbReference type="CDD" id="cd05387">
    <property type="entry name" value="BY-kinase"/>
    <property type="match status" value="1"/>
</dbReference>
<evidence type="ECO:0000256" key="2">
    <source>
        <dbReference type="ARBA" id="ARBA00022679"/>
    </source>
</evidence>
<dbReference type="InterPro" id="IPR005702">
    <property type="entry name" value="Wzc-like_C"/>
</dbReference>
<dbReference type="PANTHER" id="PTHR45947">
    <property type="entry name" value="SULFOQUINOVOSYL TRANSFERASE SQD2"/>
    <property type="match status" value="1"/>
</dbReference>
<feature type="domain" description="Glycosyl transferase family 1" evidence="4">
    <location>
        <begin position="452"/>
        <end position="586"/>
    </location>
</feature>
<dbReference type="Gene3D" id="3.40.50.300">
    <property type="entry name" value="P-loop containing nucleotide triphosphate hydrolases"/>
    <property type="match status" value="1"/>
</dbReference>
<sequence>MAANLARTMADAGQRVVLIDADLREPAVADIFQLDARVGLTQVLAGSVALTDAVQEGDRANLRVLTAGHLPPNPSGLLSSARMHHLLLTLGRDAMVVLDSPPLLEHRDAALLSASADGALLVISAAGAREPTLSRAVAAINRVGGQLLGAVLTQVSGKQFKRIVAADTRFGYGTDLSRREPDESDEPPRHARGAIFDEAATDIPDQSGAEIERRTAPGEGSGRPTVGDRSTSRPDLLAPENPCRSRRSAAMTGVLVHEWIEAHGGAEQVLDAMAAEFPDADIACLWDDAPQRYPGRRVVDSWLARTPLRRHKAAALPLMLPTWWRRPGRYDWALIGSYAFAAQARFPASPDLRKLVYVHSPARYVWEPELDGRGSSRFVRAVAPPLRHLDRRLVSGAHAFATNSAFVRDRVARTWGRDSVVIPPPVAAGAIAAGDDHDLTDAERRVLDALPEVFVLGASRFVGYKRLDLVIEAGEHADLPVVIAGGGPLEQPLREQGAAAGVPVTFVSRPSSALLHALLRRASVFVFPAVEDFGILPVEAMAAGTPVLSSARGGVTESVLDGVTGAHVAEWRREPVRAAVEQALAASAQDCRDRAMDFDEPVFRRRLRAWVDEQLAG</sequence>
<keyword evidence="2" id="KW-0808">Transferase</keyword>
<evidence type="ECO:0000259" key="4">
    <source>
        <dbReference type="Pfam" id="PF00534"/>
    </source>
</evidence>
<dbReference type="Pfam" id="PF00534">
    <property type="entry name" value="Glycos_transf_1"/>
    <property type="match status" value="1"/>
</dbReference>
<evidence type="ECO:0000256" key="3">
    <source>
        <dbReference type="SAM" id="MobiDB-lite"/>
    </source>
</evidence>